<organism evidence="2 3">
    <name type="scientific">Labilibaculum filiforme</name>
    <dbReference type="NCBI Taxonomy" id="1940526"/>
    <lineage>
        <taxon>Bacteria</taxon>
        <taxon>Pseudomonadati</taxon>
        <taxon>Bacteroidota</taxon>
        <taxon>Bacteroidia</taxon>
        <taxon>Marinilabiliales</taxon>
        <taxon>Marinifilaceae</taxon>
        <taxon>Labilibaculum</taxon>
    </lineage>
</organism>
<dbReference type="OrthoDB" id="9801375at2"/>
<dbReference type="InterPro" id="IPR052762">
    <property type="entry name" value="PCW_deacetylase/CE"/>
</dbReference>
<dbReference type="PROSITE" id="PS51257">
    <property type="entry name" value="PROKAR_LIPOPROTEIN"/>
    <property type="match status" value="1"/>
</dbReference>
<dbReference type="Gene3D" id="3.40.50.1110">
    <property type="entry name" value="SGNH hydrolase"/>
    <property type="match status" value="1"/>
</dbReference>
<evidence type="ECO:0000259" key="1">
    <source>
        <dbReference type="Pfam" id="PF17996"/>
    </source>
</evidence>
<dbReference type="PANTHER" id="PTHR37834">
    <property type="entry name" value="GDSL-LIKE LIPASE/ACYLHYDROLASE DOMAIN PROTEIN (AFU_ORTHOLOGUE AFUA_2G00620)"/>
    <property type="match status" value="1"/>
</dbReference>
<sequence>MMKYFIALAISLSVFVSCTNTKKPILVPAKSEALSYMGRTVWTADSLIAELCWSGASVAINFEGKSLKASLKNSERDNFYNVIIDGIVDTILHIDTVKTEYLLANNLSKGAHQVELFRRTEWTFGKTQFFGFEVDGDALLLPASPKKKRSIEFYGNSITAGHGVDDPTDQDRWDSIYSNNFHTYASITARHFNADYSCIARGGIGIMLSWFDQIMPELYYRQDPTKINSQWDFTASPKDIIVVNLFQNDSWLVENPEYEQYKKRFAKQQPTKEFIINSYASFVSKIRSHYPDANIICMLGNMDITKEGSEWPNYVEEAVLSLKDDKIHTFFMPYKNSKGHPKIADQKLMGDALIQFIESKLNW</sequence>
<dbReference type="Pfam" id="PF17996">
    <property type="entry name" value="CE2_N"/>
    <property type="match status" value="1"/>
</dbReference>
<dbReference type="CDD" id="cd01831">
    <property type="entry name" value="Endoglucanase_E_like"/>
    <property type="match status" value="1"/>
</dbReference>
<gene>
    <name evidence="2" type="ORF">BZG02_05310</name>
</gene>
<proteinExistence type="predicted"/>
<dbReference type="RefSeq" id="WP_101260380.1">
    <property type="nucleotide sequence ID" value="NZ_MVDD01000003.1"/>
</dbReference>
<dbReference type="InterPro" id="IPR040794">
    <property type="entry name" value="CE2_N"/>
</dbReference>
<dbReference type="InterPro" id="IPR037461">
    <property type="entry name" value="CtCE2-like_dom"/>
</dbReference>
<name>A0A2N3I1Q1_9BACT</name>
<dbReference type="SUPFAM" id="SSF52266">
    <property type="entry name" value="SGNH hydrolase"/>
    <property type="match status" value="1"/>
</dbReference>
<dbReference type="EMBL" id="MVDD01000003">
    <property type="protein sequence ID" value="PKQ64241.1"/>
    <property type="molecule type" value="Genomic_DNA"/>
</dbReference>
<evidence type="ECO:0000313" key="3">
    <source>
        <dbReference type="Proteomes" id="UP000233535"/>
    </source>
</evidence>
<protein>
    <recommendedName>
        <fullName evidence="1">Carbohydrate esterase 2 N-terminal domain-containing protein</fullName>
    </recommendedName>
</protein>
<dbReference type="InterPro" id="IPR036514">
    <property type="entry name" value="SGNH_hydro_sf"/>
</dbReference>
<dbReference type="Gene3D" id="2.60.120.260">
    <property type="entry name" value="Galactose-binding domain-like"/>
    <property type="match status" value="1"/>
</dbReference>
<dbReference type="Proteomes" id="UP000233535">
    <property type="component" value="Unassembled WGS sequence"/>
</dbReference>
<evidence type="ECO:0000313" key="2">
    <source>
        <dbReference type="EMBL" id="PKQ64241.1"/>
    </source>
</evidence>
<comment type="caution">
    <text evidence="2">The sequence shown here is derived from an EMBL/GenBank/DDBJ whole genome shotgun (WGS) entry which is preliminary data.</text>
</comment>
<dbReference type="GO" id="GO:0052689">
    <property type="term" value="F:carboxylic ester hydrolase activity"/>
    <property type="evidence" value="ECO:0007669"/>
    <property type="project" value="InterPro"/>
</dbReference>
<dbReference type="AlphaFoldDB" id="A0A2N3I1Q1"/>
<reference evidence="2 3" key="1">
    <citation type="journal article" date="2017" name="Front. Microbiol.">
        <title>Labilibaculum manganireducens gen. nov., sp. nov. and Labilibaculum filiforme sp. nov., Novel Bacteroidetes Isolated from Subsurface Sediments of the Baltic Sea.</title>
        <authorList>
            <person name="Vandieken V."/>
            <person name="Marshall I.P."/>
            <person name="Niemann H."/>
            <person name="Engelen B."/>
            <person name="Cypionka H."/>
        </authorList>
    </citation>
    <scope>NUCLEOTIDE SEQUENCE [LARGE SCALE GENOMIC DNA]</scope>
    <source>
        <strain evidence="2 3">59.16B</strain>
    </source>
</reference>
<accession>A0A2N3I1Q1</accession>
<keyword evidence="3" id="KW-1185">Reference proteome</keyword>
<dbReference type="PANTHER" id="PTHR37834:SF2">
    <property type="entry name" value="ESTERASE, SGNH HYDROLASE-TYPE"/>
    <property type="match status" value="1"/>
</dbReference>
<feature type="domain" description="Carbohydrate esterase 2 N-terminal" evidence="1">
    <location>
        <begin position="36"/>
        <end position="142"/>
    </location>
</feature>